<dbReference type="GO" id="GO:0007265">
    <property type="term" value="P:Ras protein signal transduction"/>
    <property type="evidence" value="ECO:0007669"/>
    <property type="project" value="TreeGrafter"/>
</dbReference>
<evidence type="ECO:0000259" key="4">
    <source>
        <dbReference type="PROSITE" id="PS50212"/>
    </source>
</evidence>
<dbReference type="InterPro" id="IPR036964">
    <property type="entry name" value="RASGEF_cat_dom_sf"/>
</dbReference>
<gene>
    <name evidence="5" type="ORF">PROFUN_14247</name>
</gene>
<evidence type="ECO:0000256" key="1">
    <source>
        <dbReference type="ARBA" id="ARBA00022658"/>
    </source>
</evidence>
<keyword evidence="6" id="KW-1185">Reference proteome</keyword>
<dbReference type="STRING" id="1890364.A0A2P6N5P6"/>
<dbReference type="PROSITE" id="PS50009">
    <property type="entry name" value="RASGEF_CAT"/>
    <property type="match status" value="1"/>
</dbReference>
<feature type="domain" description="N-terminal Ras-GEF" evidence="4">
    <location>
        <begin position="176"/>
        <end position="288"/>
    </location>
</feature>
<dbReference type="GO" id="GO:0005886">
    <property type="term" value="C:plasma membrane"/>
    <property type="evidence" value="ECO:0007669"/>
    <property type="project" value="TreeGrafter"/>
</dbReference>
<dbReference type="Proteomes" id="UP000241769">
    <property type="component" value="Unassembled WGS sequence"/>
</dbReference>
<name>A0A2P6N5P6_9EUKA</name>
<dbReference type="InterPro" id="IPR000651">
    <property type="entry name" value="Ras-like_Gua-exchang_fac_N"/>
</dbReference>
<dbReference type="InterPro" id="IPR001895">
    <property type="entry name" value="RASGEF_cat_dom"/>
</dbReference>
<evidence type="ECO:0000259" key="3">
    <source>
        <dbReference type="PROSITE" id="PS50009"/>
    </source>
</evidence>
<comment type="caution">
    <text evidence="5">The sequence shown here is derived from an EMBL/GenBank/DDBJ whole genome shotgun (WGS) entry which is preliminary data.</text>
</comment>
<dbReference type="Gene3D" id="1.20.870.10">
    <property type="entry name" value="Son of sevenless (SoS) protein Chain: S domain 1"/>
    <property type="match status" value="1"/>
</dbReference>
<dbReference type="PANTHER" id="PTHR23113">
    <property type="entry name" value="GUANINE NUCLEOTIDE EXCHANGE FACTOR"/>
    <property type="match status" value="1"/>
</dbReference>
<dbReference type="EMBL" id="MDYQ01000190">
    <property type="protein sequence ID" value="PRP79264.1"/>
    <property type="molecule type" value="Genomic_DNA"/>
</dbReference>
<dbReference type="InParanoid" id="A0A2P6N5P6"/>
<feature type="domain" description="Ras-GEF" evidence="3">
    <location>
        <begin position="320"/>
        <end position="545"/>
    </location>
</feature>
<sequence>MLHQSQHVQLSERDRRPSKLIRSVELSSSDVFEWMGRLMRDHPDVLELKERIRPLYLEPSFGIRRNASKTEVRDVLSKTVVLQMIGQFLKEEGYTNTFDVLQKHTYNTATPSSDLVDHSLMNLLRFGIRDMSEMFSMPQYNPEEDEEVEAASFYDWAMTGEDASQESEETKPITDENGTLVAASANQLMGRLMRNPSQDFLTSFFLAYSIFLSSEQLLAKLMKHYRPEGGDNGALWKTIEEWMTIARSDWDDKLRVSLNNYLDTTMIKDPESRKRLQNSMNRLVLRTHNSRHSLLVRQIVPPEPKVTKNIFQEFHLDEVDEEEIARQLTLVDFSIYEKIKPSDFIRRTQGIQDPSAALTHLLHRSNCLSGWVASCILKECVRKSRHRIVLRFIKIAEYLLTLQNFNSLMCIHAGFASTPVARIFPDQRSFPKWAQTTVREMHRIYQANDLNANYRSFMQPIKVPCIPCIPILLKCIANIEETIPTRMGNGKLVSIHKLNKLGQVIHQALKYQGTKFTFYSVYQVALRLEEQNLEVLDDKEKYEKSLTIEMMIKNEGGVA</sequence>
<evidence type="ECO:0000313" key="5">
    <source>
        <dbReference type="EMBL" id="PRP79264.1"/>
    </source>
</evidence>
<dbReference type="Gene3D" id="1.10.840.10">
    <property type="entry name" value="Ras guanine-nucleotide exchange factors catalytic domain"/>
    <property type="match status" value="1"/>
</dbReference>
<dbReference type="InterPro" id="IPR008937">
    <property type="entry name" value="Ras-like_GEF"/>
</dbReference>
<dbReference type="Pfam" id="PF00618">
    <property type="entry name" value="RasGEF_N"/>
    <property type="match status" value="1"/>
</dbReference>
<proteinExistence type="predicted"/>
<dbReference type="OrthoDB" id="10254377at2759"/>
<accession>A0A2P6N5P6</accession>
<organism evidence="5 6">
    <name type="scientific">Planoprotostelium fungivorum</name>
    <dbReference type="NCBI Taxonomy" id="1890364"/>
    <lineage>
        <taxon>Eukaryota</taxon>
        <taxon>Amoebozoa</taxon>
        <taxon>Evosea</taxon>
        <taxon>Variosea</taxon>
        <taxon>Cavosteliida</taxon>
        <taxon>Cavosteliaceae</taxon>
        <taxon>Planoprotostelium</taxon>
    </lineage>
</organism>
<dbReference type="SMART" id="SM00147">
    <property type="entry name" value="RasGEF"/>
    <property type="match status" value="1"/>
</dbReference>
<dbReference type="PANTHER" id="PTHR23113:SF366">
    <property type="entry name" value="RAS GUANINE NUCLEOTIDE EXCHANGE FACTOR R"/>
    <property type="match status" value="1"/>
</dbReference>
<evidence type="ECO:0000313" key="6">
    <source>
        <dbReference type="Proteomes" id="UP000241769"/>
    </source>
</evidence>
<reference evidence="5 6" key="1">
    <citation type="journal article" date="2018" name="Genome Biol. Evol.">
        <title>Multiple Roots of Fruiting Body Formation in Amoebozoa.</title>
        <authorList>
            <person name="Hillmann F."/>
            <person name="Forbes G."/>
            <person name="Novohradska S."/>
            <person name="Ferling I."/>
            <person name="Riege K."/>
            <person name="Groth M."/>
            <person name="Westermann M."/>
            <person name="Marz M."/>
            <person name="Spaller T."/>
            <person name="Winckler T."/>
            <person name="Schaap P."/>
            <person name="Glockner G."/>
        </authorList>
    </citation>
    <scope>NUCLEOTIDE SEQUENCE [LARGE SCALE GENOMIC DNA]</scope>
    <source>
        <strain evidence="5 6">Jena</strain>
    </source>
</reference>
<dbReference type="PROSITE" id="PS50212">
    <property type="entry name" value="RASGEF_NTER"/>
    <property type="match status" value="1"/>
</dbReference>
<keyword evidence="1 2" id="KW-0344">Guanine-nucleotide releasing factor</keyword>
<protein>
    <submittedName>
        <fullName evidence="5">Ras guanine nucleotide exchange factor</fullName>
    </submittedName>
</protein>
<evidence type="ECO:0000256" key="2">
    <source>
        <dbReference type="PROSITE-ProRule" id="PRU00168"/>
    </source>
</evidence>
<dbReference type="InterPro" id="IPR023578">
    <property type="entry name" value="Ras_GEF_dom_sf"/>
</dbReference>
<dbReference type="AlphaFoldDB" id="A0A2P6N5P6"/>
<dbReference type="SUPFAM" id="SSF48366">
    <property type="entry name" value="Ras GEF"/>
    <property type="match status" value="1"/>
</dbReference>
<dbReference type="GO" id="GO:0005085">
    <property type="term" value="F:guanyl-nucleotide exchange factor activity"/>
    <property type="evidence" value="ECO:0007669"/>
    <property type="project" value="UniProtKB-KW"/>
</dbReference>
<dbReference type="Pfam" id="PF00617">
    <property type="entry name" value="RasGEF"/>
    <property type="match status" value="1"/>
</dbReference>